<feature type="non-terminal residue" evidence="1">
    <location>
        <position position="1"/>
    </location>
</feature>
<comment type="caution">
    <text evidence="1">The sequence shown here is derived from an EMBL/GenBank/DDBJ whole genome shotgun (WGS) entry which is preliminary data.</text>
</comment>
<dbReference type="OrthoDB" id="2447389at2759"/>
<accession>A0A9N9E849</accession>
<keyword evidence="2" id="KW-1185">Reference proteome</keyword>
<dbReference type="EMBL" id="CAJVPZ010015199">
    <property type="protein sequence ID" value="CAG8664070.1"/>
    <property type="molecule type" value="Genomic_DNA"/>
</dbReference>
<dbReference type="AlphaFoldDB" id="A0A9N9E849"/>
<sequence>MDTSLPKESIPEVIAKQLVLAINISIMDQYNQMSLEDKETDAFLDEVHKKKIRFKVQEWKGVNKLKQELFAPKLSIQDPSIEQNQPKGVEDVTEISETLCPRKLASDNKSSIDEASHHLA</sequence>
<evidence type="ECO:0000313" key="2">
    <source>
        <dbReference type="Proteomes" id="UP000789396"/>
    </source>
</evidence>
<evidence type="ECO:0000313" key="1">
    <source>
        <dbReference type="EMBL" id="CAG8664070.1"/>
    </source>
</evidence>
<name>A0A9N9E849_9GLOM</name>
<organism evidence="1 2">
    <name type="scientific">Racocetra fulgida</name>
    <dbReference type="NCBI Taxonomy" id="60492"/>
    <lineage>
        <taxon>Eukaryota</taxon>
        <taxon>Fungi</taxon>
        <taxon>Fungi incertae sedis</taxon>
        <taxon>Mucoromycota</taxon>
        <taxon>Glomeromycotina</taxon>
        <taxon>Glomeromycetes</taxon>
        <taxon>Diversisporales</taxon>
        <taxon>Gigasporaceae</taxon>
        <taxon>Racocetra</taxon>
    </lineage>
</organism>
<dbReference type="Proteomes" id="UP000789396">
    <property type="component" value="Unassembled WGS sequence"/>
</dbReference>
<gene>
    <name evidence="1" type="ORF">RFULGI_LOCUS8966</name>
</gene>
<protein>
    <submittedName>
        <fullName evidence="1">2237_t:CDS:1</fullName>
    </submittedName>
</protein>
<reference evidence="1" key="1">
    <citation type="submission" date="2021-06" db="EMBL/GenBank/DDBJ databases">
        <authorList>
            <person name="Kallberg Y."/>
            <person name="Tangrot J."/>
            <person name="Rosling A."/>
        </authorList>
    </citation>
    <scope>NUCLEOTIDE SEQUENCE</scope>
    <source>
        <strain evidence="1">IN212</strain>
    </source>
</reference>
<proteinExistence type="predicted"/>